<keyword evidence="2" id="KW-1185">Reference proteome</keyword>
<evidence type="ECO:0000313" key="2">
    <source>
        <dbReference type="Proteomes" id="UP000071778"/>
    </source>
</evidence>
<sequence>MESRPKRLDPEFPFSIESGFIVGVKEKIGTAKAHIGYEKRI</sequence>
<gene>
    <name evidence="1" type="ORF">CAter282_3710</name>
</gene>
<protein>
    <submittedName>
        <fullName evidence="1">Uncharacterized protein</fullName>
    </submittedName>
</protein>
<reference evidence="1 2" key="1">
    <citation type="submission" date="2015-11" db="EMBL/GenBank/DDBJ databases">
        <title>Exploring the genomic traits of fungus-feeding bacterial genus Collimonas.</title>
        <authorList>
            <person name="Song C."/>
            <person name="Schmidt R."/>
            <person name="de Jager V."/>
            <person name="Krzyzanowska D."/>
            <person name="Jongedijk E."/>
            <person name="Cankar K."/>
            <person name="Beekwilder J."/>
            <person name="van Veen A."/>
            <person name="de Boer W."/>
            <person name="van Veen J.A."/>
            <person name="Garbeva P."/>
        </authorList>
    </citation>
    <scope>NUCLEOTIDE SEQUENCE [LARGE SCALE GENOMIC DNA]</scope>
    <source>
        <strain evidence="1 2">Ter282</strain>
    </source>
</reference>
<proteinExistence type="predicted"/>
<dbReference type="Proteomes" id="UP000071778">
    <property type="component" value="Chromosome"/>
</dbReference>
<organism evidence="1 2">
    <name type="scientific">Collimonas arenae</name>
    <dbReference type="NCBI Taxonomy" id="279058"/>
    <lineage>
        <taxon>Bacteria</taxon>
        <taxon>Pseudomonadati</taxon>
        <taxon>Pseudomonadota</taxon>
        <taxon>Betaproteobacteria</taxon>
        <taxon>Burkholderiales</taxon>
        <taxon>Oxalobacteraceae</taxon>
        <taxon>Collimonas</taxon>
    </lineage>
</organism>
<dbReference type="PATRIC" id="fig|279058.17.peg.4016"/>
<evidence type="ECO:0000313" key="1">
    <source>
        <dbReference type="EMBL" id="AMP11393.1"/>
    </source>
</evidence>
<dbReference type="EMBL" id="CP013235">
    <property type="protein sequence ID" value="AMP11393.1"/>
    <property type="molecule type" value="Genomic_DNA"/>
</dbReference>
<name>A0A127PUN8_9BURK</name>
<accession>A0A127PUN8</accession>
<dbReference type="AlphaFoldDB" id="A0A127PUN8"/>